<dbReference type="EMBL" id="QAIC01000033">
    <property type="protein sequence ID" value="MDN4573062.1"/>
    <property type="molecule type" value="Genomic_DNA"/>
</dbReference>
<name>A0AAW7MJY3_9BURK</name>
<evidence type="ECO:0008006" key="5">
    <source>
        <dbReference type="Google" id="ProtNLM"/>
    </source>
</evidence>
<gene>
    <name evidence="1" type="ORF">DBA34_07300</name>
    <name evidence="2" type="ORF">DBB29_07025</name>
</gene>
<proteinExistence type="predicted"/>
<dbReference type="EMBL" id="QAID01000034">
    <property type="protein sequence ID" value="MDN4577867.1"/>
    <property type="molecule type" value="Genomic_DNA"/>
</dbReference>
<keyword evidence="3" id="KW-1185">Reference proteome</keyword>
<evidence type="ECO:0000313" key="4">
    <source>
        <dbReference type="Proteomes" id="UP001172791"/>
    </source>
</evidence>
<evidence type="ECO:0000313" key="2">
    <source>
        <dbReference type="EMBL" id="MDN4577867.1"/>
    </source>
</evidence>
<dbReference type="AlphaFoldDB" id="A0AAW7MJY3"/>
<reference evidence="1" key="1">
    <citation type="submission" date="2018-04" db="EMBL/GenBank/DDBJ databases">
        <authorList>
            <person name="Jy Z."/>
        </authorList>
    </citation>
    <scope>NUCLEOTIDE SEQUENCE</scope>
    <source>
        <strain evidence="2">AS13</strain>
        <strain evidence="1">LA18</strain>
    </source>
</reference>
<organism evidence="1 4">
    <name type="scientific">Pandoraea cepalis</name>
    <dbReference type="NCBI Taxonomy" id="2508294"/>
    <lineage>
        <taxon>Bacteria</taxon>
        <taxon>Pseudomonadati</taxon>
        <taxon>Pseudomonadota</taxon>
        <taxon>Betaproteobacteria</taxon>
        <taxon>Burkholderiales</taxon>
        <taxon>Burkholderiaceae</taxon>
        <taxon>Pandoraea</taxon>
    </lineage>
</organism>
<comment type="caution">
    <text evidence="1">The sequence shown here is derived from an EMBL/GenBank/DDBJ whole genome shotgun (WGS) entry which is preliminary data.</text>
</comment>
<dbReference type="Proteomes" id="UP001172788">
    <property type="component" value="Unassembled WGS sequence"/>
</dbReference>
<evidence type="ECO:0000313" key="3">
    <source>
        <dbReference type="Proteomes" id="UP001172788"/>
    </source>
</evidence>
<evidence type="ECO:0000313" key="1">
    <source>
        <dbReference type="EMBL" id="MDN4573062.1"/>
    </source>
</evidence>
<dbReference type="Proteomes" id="UP001172791">
    <property type="component" value="Unassembled WGS sequence"/>
</dbReference>
<sequence>MQAVASDAVTLWLSEFIVMAVHWRSVGGGVAPIQAHTQPNDRNRLARRQAMRRMSWTATQRAVIARMASFIDEFARVQHRGKA</sequence>
<accession>A0AAW7MJY3</accession>
<protein>
    <recommendedName>
        <fullName evidence="5">Transposase</fullName>
    </recommendedName>
</protein>